<protein>
    <submittedName>
        <fullName evidence="2">Uncharacterized protein</fullName>
    </submittedName>
</protein>
<proteinExistence type="predicted"/>
<evidence type="ECO:0000256" key="1">
    <source>
        <dbReference type="SAM" id="Phobius"/>
    </source>
</evidence>
<dbReference type="RefSeq" id="WP_405253521.1">
    <property type="nucleotide sequence ID" value="NZ_JBJGWE010000001.1"/>
</dbReference>
<evidence type="ECO:0000313" key="2">
    <source>
        <dbReference type="EMBL" id="MFK8292204.1"/>
    </source>
</evidence>
<accession>A0ABW8Q6V7</accession>
<keyword evidence="1" id="KW-0812">Transmembrane</keyword>
<keyword evidence="1" id="KW-1133">Transmembrane helix</keyword>
<sequence length="154" mass="18096">MKRILVSQNENNNGTDYIVIDGKLENSDEVIRQVSKKIFSTDNWRRIHKDDFLEMKKNGNELLLKSYYKDKDIAGRSIYYLYMVENNDDIDSVLHFLEKDSEVINRNIDKERTLQIVEHIKSNNKLRNIIIYTLLAIIALSSVVVLLTKIFTNE</sequence>
<name>A0ABW8Q6V7_9FLAO</name>
<keyword evidence="1" id="KW-0472">Membrane</keyword>
<feature type="transmembrane region" description="Helical" evidence="1">
    <location>
        <begin position="129"/>
        <end position="151"/>
    </location>
</feature>
<organism evidence="2 3">
    <name type="scientific">Capnocytophaga stomatis</name>
    <dbReference type="NCBI Taxonomy" id="1848904"/>
    <lineage>
        <taxon>Bacteria</taxon>
        <taxon>Pseudomonadati</taxon>
        <taxon>Bacteroidota</taxon>
        <taxon>Flavobacteriia</taxon>
        <taxon>Flavobacteriales</taxon>
        <taxon>Flavobacteriaceae</taxon>
        <taxon>Capnocytophaga</taxon>
    </lineage>
</organism>
<evidence type="ECO:0000313" key="3">
    <source>
        <dbReference type="Proteomes" id="UP001622370"/>
    </source>
</evidence>
<gene>
    <name evidence="2" type="ORF">ACI76L_00235</name>
</gene>
<keyword evidence="3" id="KW-1185">Reference proteome</keyword>
<dbReference type="EMBL" id="JBJGWJ010000001">
    <property type="protein sequence ID" value="MFK8292204.1"/>
    <property type="molecule type" value="Genomic_DNA"/>
</dbReference>
<comment type="caution">
    <text evidence="2">The sequence shown here is derived from an EMBL/GenBank/DDBJ whole genome shotgun (WGS) entry which is preliminary data.</text>
</comment>
<dbReference type="Proteomes" id="UP001622370">
    <property type="component" value="Unassembled WGS sequence"/>
</dbReference>
<reference evidence="2 3" key="1">
    <citation type="journal article" date="2016" name="Sci. Rep.">
        <title>Whole genome sequencing identifies a novel species of the genus Capnocytophaga isolated from dog and cat bite wounds in humans.</title>
        <authorList>
            <person name="Zangenah S."/>
            <person name="Abbasi N."/>
            <person name="Andersson A.F."/>
            <person name="Bergman P."/>
        </authorList>
    </citation>
    <scope>NUCLEOTIDE SEQUENCE [LARGE SCALE GENOMIC DNA]</scope>
    <source>
        <strain evidence="2 3">W5</strain>
    </source>
</reference>